<dbReference type="STRING" id="683228.GA0070617_2898"/>
<protein>
    <submittedName>
        <fullName evidence="1">Uncharacterized protein</fullName>
    </submittedName>
</protein>
<evidence type="ECO:0000313" key="2">
    <source>
        <dbReference type="Proteomes" id="UP000198937"/>
    </source>
</evidence>
<dbReference type="AlphaFoldDB" id="A0A1C6UMG9"/>
<dbReference type="RefSeq" id="WP_091437587.1">
    <property type="nucleotide sequence ID" value="NZ_BMMJ01000016.1"/>
</dbReference>
<dbReference type="InterPro" id="IPR049799">
    <property type="entry name" value="SitI3-like"/>
</dbReference>
<organism evidence="1 2">
    <name type="scientific">Micromonospora yangpuensis</name>
    <dbReference type="NCBI Taxonomy" id="683228"/>
    <lineage>
        <taxon>Bacteria</taxon>
        <taxon>Bacillati</taxon>
        <taxon>Actinomycetota</taxon>
        <taxon>Actinomycetes</taxon>
        <taxon>Micromonosporales</taxon>
        <taxon>Micromonosporaceae</taxon>
        <taxon>Micromonospora</taxon>
    </lineage>
</organism>
<reference evidence="1 2" key="1">
    <citation type="submission" date="2016-06" db="EMBL/GenBank/DDBJ databases">
        <authorList>
            <person name="Kjaerup R.B."/>
            <person name="Dalgaard T.S."/>
            <person name="Juul-Madsen H.R."/>
        </authorList>
    </citation>
    <scope>NUCLEOTIDE SEQUENCE [LARGE SCALE GENOMIC DNA]</scope>
    <source>
        <strain evidence="1 2">DSM 45577</strain>
    </source>
</reference>
<gene>
    <name evidence="1" type="ORF">GA0070617_2898</name>
</gene>
<dbReference type="EMBL" id="FMIA01000002">
    <property type="protein sequence ID" value="SCL55226.1"/>
    <property type="molecule type" value="Genomic_DNA"/>
</dbReference>
<dbReference type="OrthoDB" id="3394433at2"/>
<evidence type="ECO:0000313" key="1">
    <source>
        <dbReference type="EMBL" id="SCL55226.1"/>
    </source>
</evidence>
<dbReference type="Proteomes" id="UP000198937">
    <property type="component" value="Unassembled WGS sequence"/>
</dbReference>
<keyword evidence="2" id="KW-1185">Reference proteome</keyword>
<proteinExistence type="predicted"/>
<name>A0A1C6UMG9_9ACTN</name>
<accession>A0A1C6UMG9</accession>
<sequence>MSVDYRLTLGGDLTLDEVASIAAPGATESWSPAGNRVLSASLNDEHGYVVSIIETDDGYYEAESDDGEMWQWEPARSVDVTFHMDSEVLAEKGRPHMIRTVGKVLRSRPEDAALILNGGWLMLTRMNGQVLLHHDADWYDPGYEGVLPN</sequence>
<dbReference type="NCBIfam" id="NF040657">
    <property type="entry name" value="immun_SitI3"/>
    <property type="match status" value="1"/>
</dbReference>